<feature type="compositionally biased region" description="Polar residues" evidence="7">
    <location>
        <begin position="91"/>
        <end position="127"/>
    </location>
</feature>
<organism evidence="9 11">
    <name type="scientific">Lentilactobacillus parakefiri</name>
    <dbReference type="NCBI Taxonomy" id="152332"/>
    <lineage>
        <taxon>Bacteria</taxon>
        <taxon>Bacillati</taxon>
        <taxon>Bacillota</taxon>
        <taxon>Bacilli</taxon>
        <taxon>Lactobacillales</taxon>
        <taxon>Lactobacillaceae</taxon>
        <taxon>Lentilactobacillus</taxon>
    </lineage>
</organism>
<keyword evidence="4 6" id="KW-0378">Hydrolase</keyword>
<evidence type="ECO:0000256" key="3">
    <source>
        <dbReference type="ARBA" id="ARBA00022670"/>
    </source>
</evidence>
<evidence type="ECO:0000313" key="12">
    <source>
        <dbReference type="Proteomes" id="UP000294668"/>
    </source>
</evidence>
<dbReference type="EMBL" id="PUFL01000050">
    <property type="protein sequence ID" value="TDG91794.1"/>
    <property type="molecule type" value="Genomic_DNA"/>
</dbReference>
<dbReference type="Proteomes" id="UP000214739">
    <property type="component" value="Unassembled WGS sequence"/>
</dbReference>
<gene>
    <name evidence="10" type="ORF">C5L28_001199</name>
    <name evidence="9" type="ORF">LPKJCM_01908</name>
</gene>
<comment type="catalytic activity">
    <reaction evidence="1">
        <text>an L-aminoacyl-L-amino acid + H2O = 2 an L-alpha-amino acid</text>
        <dbReference type="Rhea" id="RHEA:48940"/>
        <dbReference type="ChEBI" id="CHEBI:15377"/>
        <dbReference type="ChEBI" id="CHEBI:59869"/>
        <dbReference type="ChEBI" id="CHEBI:77460"/>
        <dbReference type="EC" id="3.4.13.19"/>
    </reaction>
</comment>
<evidence type="ECO:0000256" key="4">
    <source>
        <dbReference type="ARBA" id="ARBA00022801"/>
    </source>
</evidence>
<keyword evidence="5 6" id="KW-0224">Dipeptidase</keyword>
<feature type="region of interest" description="Disordered" evidence="7">
    <location>
        <begin position="91"/>
        <end position="128"/>
    </location>
</feature>
<dbReference type="Proteomes" id="UP000294668">
    <property type="component" value="Unassembled WGS sequence"/>
</dbReference>
<dbReference type="PANTHER" id="PTHR12994">
    <property type="entry name" value="SECERNIN"/>
    <property type="match status" value="1"/>
</dbReference>
<evidence type="ECO:0000256" key="7">
    <source>
        <dbReference type="SAM" id="MobiDB-lite"/>
    </source>
</evidence>
<evidence type="ECO:0000256" key="8">
    <source>
        <dbReference type="SAM" id="SignalP"/>
    </source>
</evidence>
<dbReference type="RefSeq" id="WP_057961737.1">
    <property type="nucleotide sequence ID" value="NZ_BAAAXO010000046.1"/>
</dbReference>
<reference evidence="10 12" key="2">
    <citation type="journal article" date="2019" name="Appl. Microbiol. Biotechnol.">
        <title>Uncovering carbohydrate metabolism through a genotype-phenotype association study of 56 lactic acid bacteria genomes.</title>
        <authorList>
            <person name="Buron-Moles G."/>
            <person name="Chailyan A."/>
            <person name="Dolejs I."/>
            <person name="Forster J."/>
            <person name="Miks M.H."/>
        </authorList>
    </citation>
    <scope>NUCLEOTIDE SEQUENCE [LARGE SCALE GENOMIC DNA]</scope>
    <source>
        <strain evidence="10 12">DSM 10551</strain>
    </source>
</reference>
<evidence type="ECO:0000256" key="5">
    <source>
        <dbReference type="ARBA" id="ARBA00022997"/>
    </source>
</evidence>
<dbReference type="EMBL" id="BDGB01000097">
    <property type="protein sequence ID" value="GAW72778.1"/>
    <property type="molecule type" value="Genomic_DNA"/>
</dbReference>
<keyword evidence="12" id="KW-1185">Reference proteome</keyword>
<feature type="chain" id="PRO_5044569596" description="Dipeptidase" evidence="8">
    <location>
        <begin position="26"/>
        <end position="488"/>
    </location>
</feature>
<evidence type="ECO:0000256" key="1">
    <source>
        <dbReference type="ARBA" id="ARBA00001670"/>
    </source>
</evidence>
<dbReference type="Gene3D" id="3.60.60.10">
    <property type="entry name" value="Penicillin V Acylase, Chain A"/>
    <property type="match status" value="1"/>
</dbReference>
<sequence>MRFSRLLVGLFTTAASTGIFISANACTTVLVGKNVTTDGSTMIARNEDVDTSWAKHFIVHPATDSGPTQYVSKDNHFTVNLPAKAQRYTSTPDWQQSDGQNQFGEDGINQSNVAMSGTESATTNRNAQKADPFVKTGLKETSILDVVLPYITSAKAGVQYLGHIIETQGSAENNGVIFSDNQSIWYMEIVSGHKWAAVRVPDNRYAVVPNQTMIGKLNLKDSDRYLAAPGIVNFVKKHHLKGYHNGTIDLALAFGTNDKLDQTYDRPRVWDGQRILTPSKKQAITTKRFAMFMKPDKKICIPQIQKVLSSHFNNTKYDSNGRWVGGFRPINVPTDVESHILQIRNNVPTNIAAIQWLAMASPATSAYIPFYTNINNTPDQYKIGNDQPDSKSAYWTYKMTKVLTDPYKNKFINRRVIPTQQIVAHQLTINLANSDKHAQTLTGNDLINYLTEQNQLNANYAQTEFRQLNQQLIQDATKQTSIVHHKNL</sequence>
<comment type="similarity">
    <text evidence="2 6">Belongs to the peptidase C69 family.</text>
</comment>
<feature type="signal peptide" evidence="8">
    <location>
        <begin position="1"/>
        <end position="25"/>
    </location>
</feature>
<evidence type="ECO:0000256" key="6">
    <source>
        <dbReference type="RuleBase" id="RU364089"/>
    </source>
</evidence>
<evidence type="ECO:0000256" key="2">
    <source>
        <dbReference type="ARBA" id="ARBA00007225"/>
    </source>
</evidence>
<dbReference type="AlphaFoldDB" id="A0A224V6L4"/>
<reference evidence="9 11" key="1">
    <citation type="journal article" date="2017" name="Biosci Microbiota Food Health">
        <title>Genomic characterization reconfirms the taxonomic status of Lactobacillus parakefiri.</title>
        <authorList>
            <person name="Tanizawa Y."/>
            <person name="Kobayashi H."/>
            <person name="Kaminuma E."/>
            <person name="Sakamoto M."/>
            <person name="Ohkuma M."/>
            <person name="Nakamura Y."/>
            <person name="Arita M."/>
            <person name="Tohno M."/>
        </authorList>
    </citation>
    <scope>NUCLEOTIDE SEQUENCE [LARGE SCALE GENOMIC DNA]</scope>
    <source>
        <strain evidence="9 11">JCM 8573</strain>
    </source>
</reference>
<dbReference type="InterPro" id="IPR047804">
    <property type="entry name" value="C69_dipept_A-like"/>
</dbReference>
<dbReference type="InterPro" id="IPR005322">
    <property type="entry name" value="Peptidase_C69"/>
</dbReference>
<evidence type="ECO:0000313" key="10">
    <source>
        <dbReference type="EMBL" id="TDG91794.1"/>
    </source>
</evidence>
<dbReference type="OrthoDB" id="9764088at2"/>
<keyword evidence="8" id="KW-0732">Signal</keyword>
<dbReference type="Pfam" id="PF03577">
    <property type="entry name" value="Peptidase_C69"/>
    <property type="match status" value="1"/>
</dbReference>
<keyword evidence="3 6" id="KW-0645">Protease</keyword>
<protein>
    <recommendedName>
        <fullName evidence="6">Dipeptidase</fullName>
        <ecNumber evidence="6">3.4.-.-</ecNumber>
    </recommendedName>
</protein>
<comment type="caution">
    <text evidence="9">The sequence shown here is derived from an EMBL/GenBank/DDBJ whole genome shotgun (WGS) entry which is preliminary data.</text>
</comment>
<evidence type="ECO:0000313" key="11">
    <source>
        <dbReference type="Proteomes" id="UP000214739"/>
    </source>
</evidence>
<dbReference type="NCBIfam" id="NF033678">
    <property type="entry name" value="C69_fam_dipept"/>
    <property type="match status" value="1"/>
</dbReference>
<proteinExistence type="inferred from homology"/>
<dbReference type="GO" id="GO:0016805">
    <property type="term" value="F:dipeptidase activity"/>
    <property type="evidence" value="ECO:0007669"/>
    <property type="project" value="UniProtKB-KW"/>
</dbReference>
<evidence type="ECO:0000313" key="9">
    <source>
        <dbReference type="EMBL" id="GAW72778.1"/>
    </source>
</evidence>
<dbReference type="PANTHER" id="PTHR12994:SF17">
    <property type="entry name" value="LD30995P"/>
    <property type="match status" value="1"/>
</dbReference>
<dbReference type="GO" id="GO:0006508">
    <property type="term" value="P:proteolysis"/>
    <property type="evidence" value="ECO:0007669"/>
    <property type="project" value="UniProtKB-KW"/>
</dbReference>
<dbReference type="GO" id="GO:0070004">
    <property type="term" value="F:cysteine-type exopeptidase activity"/>
    <property type="evidence" value="ECO:0007669"/>
    <property type="project" value="InterPro"/>
</dbReference>
<accession>A0A224V6L4</accession>
<dbReference type="EC" id="3.4.-.-" evidence="6"/>
<reference evidence="10" key="3">
    <citation type="submission" date="2019-02" db="EMBL/GenBank/DDBJ databases">
        <authorList>
            <person name="Buron G."/>
            <person name="Chaylann A."/>
            <person name="Dolejs I."/>
            <person name="Forster J."/>
            <person name="Miks M.H."/>
        </authorList>
    </citation>
    <scope>NUCLEOTIDE SEQUENCE</scope>
    <source>
        <strain evidence="10">DSM 10551</strain>
    </source>
</reference>
<name>A0A224V6L4_9LACO</name>